<feature type="binding site" evidence="1">
    <location>
        <position position="75"/>
    </location>
    <ligand>
        <name>Zn(2+)</name>
        <dbReference type="ChEBI" id="CHEBI:29105"/>
    </ligand>
</feature>
<proteinExistence type="predicted"/>
<dbReference type="GO" id="GO:0005634">
    <property type="term" value="C:nucleus"/>
    <property type="evidence" value="ECO:0007669"/>
    <property type="project" value="InterPro"/>
</dbReference>
<comment type="caution">
    <text evidence="5">The sequence shown here is derived from an EMBL/GenBank/DDBJ whole genome shotgun (WGS) entry which is preliminary data.</text>
</comment>
<protein>
    <recommendedName>
        <fullName evidence="4">ZAD domain-containing protein</fullName>
    </recommendedName>
</protein>
<feature type="region of interest" description="Disordered" evidence="3">
    <location>
        <begin position="316"/>
        <end position="338"/>
    </location>
</feature>
<keyword evidence="1" id="KW-0862">Zinc</keyword>
<evidence type="ECO:0000259" key="4">
    <source>
        <dbReference type="PROSITE" id="PS51915"/>
    </source>
</evidence>
<dbReference type="GO" id="GO:0008270">
    <property type="term" value="F:zinc ion binding"/>
    <property type="evidence" value="ECO:0007669"/>
    <property type="project" value="UniProtKB-UniRule"/>
</dbReference>
<feature type="binding site" evidence="1">
    <location>
        <position position="78"/>
    </location>
    <ligand>
        <name>Zn(2+)</name>
        <dbReference type="ChEBI" id="CHEBI:29105"/>
    </ligand>
</feature>
<feature type="coiled-coil region" evidence="2">
    <location>
        <begin position="82"/>
        <end position="109"/>
    </location>
</feature>
<evidence type="ECO:0000313" key="6">
    <source>
        <dbReference type="Proteomes" id="UP001249851"/>
    </source>
</evidence>
<dbReference type="PROSITE" id="PS51915">
    <property type="entry name" value="ZAD"/>
    <property type="match status" value="1"/>
</dbReference>
<accession>A0AAD9UZL9</accession>
<keyword evidence="1" id="KW-0863">Zinc-finger</keyword>
<evidence type="ECO:0000256" key="2">
    <source>
        <dbReference type="SAM" id="Coils"/>
    </source>
</evidence>
<dbReference type="EMBL" id="JARQWQ010000060">
    <property type="protein sequence ID" value="KAK2555859.1"/>
    <property type="molecule type" value="Genomic_DNA"/>
</dbReference>
<dbReference type="SUPFAM" id="SSF57716">
    <property type="entry name" value="Glucocorticoid receptor-like (DNA-binding domain)"/>
    <property type="match status" value="1"/>
</dbReference>
<dbReference type="InterPro" id="IPR012934">
    <property type="entry name" value="Znf_AD"/>
</dbReference>
<evidence type="ECO:0000256" key="1">
    <source>
        <dbReference type="PROSITE-ProRule" id="PRU01263"/>
    </source>
</evidence>
<reference evidence="5" key="2">
    <citation type="journal article" date="2023" name="Science">
        <title>Genomic signatures of disease resistance in endangered staghorn corals.</title>
        <authorList>
            <person name="Vollmer S.V."/>
            <person name="Selwyn J.D."/>
            <person name="Despard B.A."/>
            <person name="Roesel C.L."/>
        </authorList>
    </citation>
    <scope>NUCLEOTIDE SEQUENCE</scope>
    <source>
        <strain evidence="5">K2</strain>
    </source>
</reference>
<feature type="binding site" evidence="1">
    <location>
        <position position="25"/>
    </location>
    <ligand>
        <name>Zn(2+)</name>
        <dbReference type="ChEBI" id="CHEBI:29105"/>
    </ligand>
</feature>
<keyword evidence="2" id="KW-0175">Coiled coil</keyword>
<gene>
    <name evidence="5" type="ORF">P5673_022508</name>
</gene>
<keyword evidence="6" id="KW-1185">Reference proteome</keyword>
<organism evidence="5 6">
    <name type="scientific">Acropora cervicornis</name>
    <name type="common">Staghorn coral</name>
    <dbReference type="NCBI Taxonomy" id="6130"/>
    <lineage>
        <taxon>Eukaryota</taxon>
        <taxon>Metazoa</taxon>
        <taxon>Cnidaria</taxon>
        <taxon>Anthozoa</taxon>
        <taxon>Hexacorallia</taxon>
        <taxon>Scleractinia</taxon>
        <taxon>Astrocoeniina</taxon>
        <taxon>Acroporidae</taxon>
        <taxon>Acropora</taxon>
    </lineage>
</organism>
<evidence type="ECO:0000256" key="3">
    <source>
        <dbReference type="SAM" id="MobiDB-lite"/>
    </source>
</evidence>
<keyword evidence="1" id="KW-0479">Metal-binding</keyword>
<feature type="domain" description="ZAD" evidence="4">
    <location>
        <begin position="23"/>
        <end position="102"/>
    </location>
</feature>
<name>A0AAD9UZL9_ACRCE</name>
<sequence>MQNTAQHERKSSKTPVKVITADELCRVCRCSPAILGQGKFNLFSAQSKALRLADRLRTILGQPVQKGSGVSSTICYKCKREFEKYEKYIQVLEVELKKFRELYRQSVEQFEIRCIEVKRCQNLTPSPTTANSSKSKRACTMASPLRSSNSKNIHPASKRQINHNLPADSVDIDNQENIFGHLAVHDDLVVATTPASRTEVNIQYPSKTVHKVIHNEWRAKVIRQVVAKEDEMAVRNVLEQKELEECVLRRVEKSIQKECKGLCGRMQPSLLRATSPDSLIKLTDIQLNEEVRTRAPTLHRFLRAAALNERSQRKAKAGIIKGEKSANADNDQSICEHG</sequence>
<evidence type="ECO:0000313" key="5">
    <source>
        <dbReference type="EMBL" id="KAK2555859.1"/>
    </source>
</evidence>
<feature type="binding site" evidence="1">
    <location>
        <position position="28"/>
    </location>
    <ligand>
        <name>Zn(2+)</name>
        <dbReference type="ChEBI" id="CHEBI:29105"/>
    </ligand>
</feature>
<dbReference type="Proteomes" id="UP001249851">
    <property type="component" value="Unassembled WGS sequence"/>
</dbReference>
<feature type="compositionally biased region" description="Polar residues" evidence="3">
    <location>
        <begin position="327"/>
        <end position="338"/>
    </location>
</feature>
<dbReference type="AlphaFoldDB" id="A0AAD9UZL9"/>
<reference evidence="5" key="1">
    <citation type="journal article" date="2023" name="G3 (Bethesda)">
        <title>Whole genome assembly and annotation of the endangered Caribbean coral Acropora cervicornis.</title>
        <authorList>
            <person name="Selwyn J.D."/>
            <person name="Vollmer S.V."/>
        </authorList>
    </citation>
    <scope>NUCLEOTIDE SEQUENCE</scope>
    <source>
        <strain evidence="5">K2</strain>
    </source>
</reference>